<evidence type="ECO:0000256" key="1">
    <source>
        <dbReference type="SAM" id="SignalP"/>
    </source>
</evidence>
<dbReference type="Proteomes" id="UP000192319">
    <property type="component" value="Unassembled WGS sequence"/>
</dbReference>
<feature type="signal peptide" evidence="1">
    <location>
        <begin position="1"/>
        <end position="25"/>
    </location>
</feature>
<accession>A0ABX3RAW3</accession>
<dbReference type="EMBL" id="MVHD01000012">
    <property type="protein sequence ID" value="OQZ91119.1"/>
    <property type="molecule type" value="Genomic_DNA"/>
</dbReference>
<protein>
    <recommendedName>
        <fullName evidence="4">PE domain-containing protein</fullName>
    </recommendedName>
</protein>
<feature type="chain" id="PRO_5046955081" description="PE domain-containing protein" evidence="1">
    <location>
        <begin position="26"/>
        <end position="444"/>
    </location>
</feature>
<evidence type="ECO:0000313" key="2">
    <source>
        <dbReference type="EMBL" id="OQZ91119.1"/>
    </source>
</evidence>
<sequence length="444" mass="45078">MVVDLAARRPHLSAGIALASAAVIAAGPMTQHLPKLDVTQHLPKVSVTDINLTDATESMMDLFAGVESQLASLAGGGAPAAAVPGDVLGELAQPVETWMNAMAAAGGNIQAAVFAQEAKPFPILQQIGANFAQYAKMYVGAYQTAATSLVAGYFGKPAGFALTNPGDTLLRFNTALAELAAGNYAAGVPDLYATTMGSLILGPAQQLESILQIPALMSQNFANALTYATSTPGLAALSGQLLTSIPPNTATTLGASLQAINNSWAAGDPIGALANAVDTPGQLFNTIFNGTFKPSRGWNNGLLSGVQTQLRVFQQTLAGKIVTPGATNIVAGGTLQGALQNTGLSIVNGWPDVSGFGPTLNVEAPALAPFYNNVLSPIGSQLLTAGSQLGSQIGGQLTSLASELSSLLQNSTASIATSLSSLGSMAATFANVIPAFILSLLKML</sequence>
<proteinExistence type="predicted"/>
<name>A0ABX3RAW3_9MYCO</name>
<gene>
    <name evidence="2" type="ORF">BST11_09760</name>
</gene>
<evidence type="ECO:0000313" key="3">
    <source>
        <dbReference type="Proteomes" id="UP000192319"/>
    </source>
</evidence>
<organism evidence="2 3">
    <name type="scientific">Mycobacterium alsense</name>
    <dbReference type="NCBI Taxonomy" id="324058"/>
    <lineage>
        <taxon>Bacteria</taxon>
        <taxon>Bacillati</taxon>
        <taxon>Actinomycetota</taxon>
        <taxon>Actinomycetes</taxon>
        <taxon>Mycobacteriales</taxon>
        <taxon>Mycobacteriaceae</taxon>
        <taxon>Mycobacterium</taxon>
    </lineage>
</organism>
<keyword evidence="1" id="KW-0732">Signal</keyword>
<comment type="caution">
    <text evidence="2">The sequence shown here is derived from an EMBL/GenBank/DDBJ whole genome shotgun (WGS) entry which is preliminary data.</text>
</comment>
<keyword evidence="3" id="KW-1185">Reference proteome</keyword>
<evidence type="ECO:0008006" key="4">
    <source>
        <dbReference type="Google" id="ProtNLM"/>
    </source>
</evidence>
<reference evidence="2 3" key="1">
    <citation type="submission" date="2017-02" db="EMBL/GenBank/DDBJ databases">
        <title>The new phylogeny of genus Mycobacterium.</title>
        <authorList>
            <person name="Tortoli E."/>
            <person name="Trovato A."/>
            <person name="Cirillo D.M."/>
        </authorList>
    </citation>
    <scope>NUCLEOTIDE SEQUENCE [LARGE SCALE GENOMIC DNA]</scope>
    <source>
        <strain evidence="2 3">DSM 45230</strain>
    </source>
</reference>